<dbReference type="Pfam" id="PF04321">
    <property type="entry name" value="RmlD_sub_bind"/>
    <property type="match status" value="1"/>
</dbReference>
<reference evidence="8" key="2">
    <citation type="submission" date="2021-08" db="EMBL/GenBank/DDBJ databases">
        <authorList>
            <person name="Dalcin Martins P."/>
        </authorList>
    </citation>
    <scope>NUCLEOTIDE SEQUENCE</scope>
    <source>
        <strain evidence="8">MAG_39</strain>
    </source>
</reference>
<evidence type="ECO:0000256" key="5">
    <source>
        <dbReference type="ARBA" id="ARBA00048200"/>
    </source>
</evidence>
<dbReference type="AlphaFoldDB" id="A0A953M3W0"/>
<comment type="catalytic activity">
    <reaction evidence="5">
        <text>dTDP-beta-L-rhamnose + NADP(+) = dTDP-4-dehydro-beta-L-rhamnose + NADPH + H(+)</text>
        <dbReference type="Rhea" id="RHEA:21796"/>
        <dbReference type="ChEBI" id="CHEBI:15378"/>
        <dbReference type="ChEBI" id="CHEBI:57510"/>
        <dbReference type="ChEBI" id="CHEBI:57783"/>
        <dbReference type="ChEBI" id="CHEBI:58349"/>
        <dbReference type="ChEBI" id="CHEBI:62830"/>
        <dbReference type="EC" id="1.1.1.133"/>
    </reaction>
</comment>
<reference evidence="8" key="1">
    <citation type="journal article" date="2021" name="bioRxiv">
        <title>Unraveling nitrogen, sulfur and carbon metabolic pathways and microbial community transcriptional responses to substrate deprivation and toxicity stresses in a bioreactor mimicking anoxic brackish coastal sediment conditions.</title>
        <authorList>
            <person name="Martins P.D."/>
            <person name="Echeveste M.J."/>
            <person name="Arshad A."/>
            <person name="Kurth J."/>
            <person name="Ouboter H."/>
            <person name="Jetten M.S.M."/>
            <person name="Welte C.U."/>
        </authorList>
    </citation>
    <scope>NUCLEOTIDE SEQUENCE</scope>
    <source>
        <strain evidence="8">MAG_39</strain>
    </source>
</reference>
<evidence type="ECO:0000256" key="6">
    <source>
        <dbReference type="RuleBase" id="RU364082"/>
    </source>
</evidence>
<evidence type="ECO:0000256" key="1">
    <source>
        <dbReference type="ARBA" id="ARBA00004781"/>
    </source>
</evidence>
<dbReference type="Proteomes" id="UP000705867">
    <property type="component" value="Unassembled WGS sequence"/>
</dbReference>
<evidence type="ECO:0000313" key="9">
    <source>
        <dbReference type="Proteomes" id="UP000705867"/>
    </source>
</evidence>
<comment type="similarity">
    <text evidence="2 6">Belongs to the dTDP-4-dehydrorhamnose reductase family.</text>
</comment>
<comment type="function">
    <text evidence="6">Catalyzes the reduction of dTDP-6-deoxy-L-lyxo-4-hexulose to yield dTDP-L-rhamnose.</text>
</comment>
<feature type="domain" description="RmlD-like substrate binding" evidence="7">
    <location>
        <begin position="1"/>
        <end position="280"/>
    </location>
</feature>
<gene>
    <name evidence="8" type="primary">rfbD</name>
    <name evidence="8" type="ORF">K8I29_20145</name>
</gene>
<comment type="pathway">
    <text evidence="1 6">Carbohydrate biosynthesis; dTDP-L-rhamnose biosynthesis.</text>
</comment>
<dbReference type="GO" id="GO:0008831">
    <property type="term" value="F:dTDP-4-dehydrorhamnose reductase activity"/>
    <property type="evidence" value="ECO:0007669"/>
    <property type="project" value="UniProtKB-EC"/>
</dbReference>
<dbReference type="InterPro" id="IPR005913">
    <property type="entry name" value="dTDP_dehydrorham_reduct"/>
</dbReference>
<dbReference type="Gene3D" id="3.40.50.720">
    <property type="entry name" value="NAD(P)-binding Rossmann-like Domain"/>
    <property type="match status" value="1"/>
</dbReference>
<dbReference type="NCBIfam" id="TIGR01214">
    <property type="entry name" value="rmlD"/>
    <property type="match status" value="1"/>
</dbReference>
<comment type="caution">
    <text evidence="8">The sequence shown here is derived from an EMBL/GenBank/DDBJ whole genome shotgun (WGS) entry which is preliminary data.</text>
</comment>
<keyword evidence="6 8" id="KW-0560">Oxidoreductase</keyword>
<protein>
    <recommendedName>
        <fullName evidence="4 6">dTDP-4-dehydrorhamnose reductase</fullName>
        <ecNumber evidence="3 6">1.1.1.133</ecNumber>
    </recommendedName>
</protein>
<name>A0A953M3W0_9BACT</name>
<dbReference type="GO" id="GO:0005829">
    <property type="term" value="C:cytosol"/>
    <property type="evidence" value="ECO:0007669"/>
    <property type="project" value="TreeGrafter"/>
</dbReference>
<dbReference type="PANTHER" id="PTHR10491:SF4">
    <property type="entry name" value="METHIONINE ADENOSYLTRANSFERASE 2 SUBUNIT BETA"/>
    <property type="match status" value="1"/>
</dbReference>
<dbReference type="SUPFAM" id="SSF51735">
    <property type="entry name" value="NAD(P)-binding Rossmann-fold domains"/>
    <property type="match status" value="1"/>
</dbReference>
<dbReference type="GO" id="GO:0019305">
    <property type="term" value="P:dTDP-rhamnose biosynthetic process"/>
    <property type="evidence" value="ECO:0007669"/>
    <property type="project" value="TreeGrafter"/>
</dbReference>
<dbReference type="EMBL" id="JAIOIV010000158">
    <property type="protein sequence ID" value="MBZ0158514.1"/>
    <property type="molecule type" value="Genomic_DNA"/>
</dbReference>
<dbReference type="EC" id="1.1.1.133" evidence="3 6"/>
<evidence type="ECO:0000256" key="2">
    <source>
        <dbReference type="ARBA" id="ARBA00010944"/>
    </source>
</evidence>
<proteinExistence type="inferred from homology"/>
<evidence type="ECO:0000256" key="4">
    <source>
        <dbReference type="ARBA" id="ARBA00017099"/>
    </source>
</evidence>
<evidence type="ECO:0000313" key="8">
    <source>
        <dbReference type="EMBL" id="MBZ0158514.1"/>
    </source>
</evidence>
<evidence type="ECO:0000259" key="7">
    <source>
        <dbReference type="Pfam" id="PF04321"/>
    </source>
</evidence>
<accession>A0A953M3W0</accession>
<dbReference type="PANTHER" id="PTHR10491">
    <property type="entry name" value="DTDP-4-DEHYDRORHAMNOSE REDUCTASE"/>
    <property type="match status" value="1"/>
</dbReference>
<evidence type="ECO:0000256" key="3">
    <source>
        <dbReference type="ARBA" id="ARBA00012929"/>
    </source>
</evidence>
<dbReference type="CDD" id="cd05254">
    <property type="entry name" value="dTDP_HR_like_SDR_e"/>
    <property type="match status" value="1"/>
</dbReference>
<dbReference type="Gene3D" id="3.90.25.10">
    <property type="entry name" value="UDP-galactose 4-epimerase, domain 1"/>
    <property type="match status" value="1"/>
</dbReference>
<dbReference type="InterPro" id="IPR029903">
    <property type="entry name" value="RmlD-like-bd"/>
</dbReference>
<keyword evidence="6" id="KW-0521">NADP</keyword>
<sequence length="283" mass="31771">MRVLIAGARGQLAMEFQRRLEGDASFQVTALGREELDVSDAAAVDGAVSLHRPAVVLNCSAYNLVDRAEEDDGPAFRINAEGVRNLATSCRRRGALLVHYSTDYVFDGTKEDFYTEEDASCPLNKYGESKLAGERLLREETEDFLLFRVSWVFGQGTQNFLYKLSEWAKRNAVLKVVGDQVSVPTYTEDVVEATLSALKKGVRGMYHLTNSGYASRYEVARYYLEGLGLSNLLLPVTSDHFPTPAKRPYFTAMSNAGISRALDRDLPDWRDAVDRFIKRMEKR</sequence>
<organism evidence="8 9">
    <name type="scientific">Candidatus Nitrobium versatile</name>
    <dbReference type="NCBI Taxonomy" id="2884831"/>
    <lineage>
        <taxon>Bacteria</taxon>
        <taxon>Pseudomonadati</taxon>
        <taxon>Nitrospirota</taxon>
        <taxon>Nitrospiria</taxon>
        <taxon>Nitrospirales</taxon>
        <taxon>Nitrospiraceae</taxon>
        <taxon>Candidatus Nitrobium</taxon>
    </lineage>
</organism>
<dbReference type="InterPro" id="IPR036291">
    <property type="entry name" value="NAD(P)-bd_dom_sf"/>
</dbReference>